<keyword evidence="2" id="KW-1185">Reference proteome</keyword>
<dbReference type="AlphaFoldDB" id="A0A4S2MM27"/>
<evidence type="ECO:0000313" key="2">
    <source>
        <dbReference type="Proteomes" id="UP000298138"/>
    </source>
</evidence>
<dbReference type="InParanoid" id="A0A4S2MM27"/>
<evidence type="ECO:0000313" key="1">
    <source>
        <dbReference type="EMBL" id="TGZ77985.1"/>
    </source>
</evidence>
<reference evidence="1 2" key="1">
    <citation type="submission" date="2019-04" db="EMBL/GenBank/DDBJ databases">
        <title>Comparative genomics and transcriptomics to analyze fruiting body development in filamentous ascomycetes.</title>
        <authorList>
            <consortium name="DOE Joint Genome Institute"/>
            <person name="Lutkenhaus R."/>
            <person name="Traeger S."/>
            <person name="Breuer J."/>
            <person name="Kuo A."/>
            <person name="Lipzen A."/>
            <person name="Pangilinan J."/>
            <person name="Dilworth D."/>
            <person name="Sandor L."/>
            <person name="Poggeler S."/>
            <person name="Barry K."/>
            <person name="Grigoriev I.V."/>
            <person name="Nowrousian M."/>
        </authorList>
    </citation>
    <scope>NUCLEOTIDE SEQUENCE [LARGE SCALE GENOMIC DNA]</scope>
    <source>
        <strain evidence="1 2">CBS 389.68</strain>
    </source>
</reference>
<accession>A0A4S2MM27</accession>
<name>A0A4S2MM27_9PEZI</name>
<dbReference type="Proteomes" id="UP000298138">
    <property type="component" value="Unassembled WGS sequence"/>
</dbReference>
<protein>
    <submittedName>
        <fullName evidence="1">Uncharacterized protein</fullName>
    </submittedName>
</protein>
<proteinExistence type="predicted"/>
<gene>
    <name evidence="1" type="ORF">EX30DRAFT_343549</name>
</gene>
<sequence length="84" mass="9819">MWAELWSMDKLRFCTAFYMLLYLLSTKVPAGCLLVICFQKSGDLPLARVHLLPYSRMVMRVNASQWKDEIITNEDYIKENTAIL</sequence>
<dbReference type="EMBL" id="ML220146">
    <property type="protein sequence ID" value="TGZ77985.1"/>
    <property type="molecule type" value="Genomic_DNA"/>
</dbReference>
<organism evidence="1 2">
    <name type="scientific">Ascodesmis nigricans</name>
    <dbReference type="NCBI Taxonomy" id="341454"/>
    <lineage>
        <taxon>Eukaryota</taxon>
        <taxon>Fungi</taxon>
        <taxon>Dikarya</taxon>
        <taxon>Ascomycota</taxon>
        <taxon>Pezizomycotina</taxon>
        <taxon>Pezizomycetes</taxon>
        <taxon>Pezizales</taxon>
        <taxon>Ascodesmidaceae</taxon>
        <taxon>Ascodesmis</taxon>
    </lineage>
</organism>